<evidence type="ECO:0000259" key="3">
    <source>
        <dbReference type="Pfam" id="PF10756"/>
    </source>
</evidence>
<reference evidence="4 5" key="1">
    <citation type="submission" date="2016-11" db="EMBL/GenBank/DDBJ databases">
        <title>Complete genome sequence of Streptomyces niveus SCSIO 3406.</title>
        <authorList>
            <person name="Zhu Q."/>
            <person name="Cheng W."/>
            <person name="Song Y."/>
            <person name="Li Q."/>
            <person name="Ju J."/>
        </authorList>
    </citation>
    <scope>NUCLEOTIDE SEQUENCE [LARGE SCALE GENOMIC DNA]</scope>
    <source>
        <strain evidence="4 5">SCSIO 3406</strain>
    </source>
</reference>
<dbReference type="Pfam" id="PF10756">
    <property type="entry name" value="bPH_6"/>
    <property type="match status" value="1"/>
</dbReference>
<dbReference type="Proteomes" id="UP000189677">
    <property type="component" value="Chromosome"/>
</dbReference>
<organism evidence="4 5">
    <name type="scientific">Streptomyces niveus</name>
    <name type="common">Streptomyces spheroides</name>
    <dbReference type="NCBI Taxonomy" id="193462"/>
    <lineage>
        <taxon>Bacteria</taxon>
        <taxon>Bacillati</taxon>
        <taxon>Actinomycetota</taxon>
        <taxon>Actinomycetes</taxon>
        <taxon>Kitasatosporales</taxon>
        <taxon>Streptomycetaceae</taxon>
        <taxon>Streptomyces</taxon>
    </lineage>
</organism>
<dbReference type="InterPro" id="IPR019692">
    <property type="entry name" value="CFP-6_PH"/>
</dbReference>
<sequence>MTSPDQSPEPAYAERVFRSPAGIAGGVLLLALGAWMGIDALVRGHGRTPWLALAGLLLAVPLVVAFTMRPAVFANDDRLRIRNPFRTILLPWASVADVRASYSSEVFTKDGAKYQLWAVPVSLRKRKRAARRQSQSAHDDPHGRTSVNVDVSDSRARAADADHAVAGLREQAERCASRDTARGEPQVRWAYEVIAPALAGLVVLLVLLATG</sequence>
<evidence type="ECO:0000313" key="5">
    <source>
        <dbReference type="Proteomes" id="UP000189677"/>
    </source>
</evidence>
<feature type="transmembrane region" description="Helical" evidence="2">
    <location>
        <begin position="21"/>
        <end position="38"/>
    </location>
</feature>
<protein>
    <recommendedName>
        <fullName evidence="3">Low molecular weight protein antigen 6 PH domain-containing protein</fullName>
    </recommendedName>
</protein>
<evidence type="ECO:0000256" key="2">
    <source>
        <dbReference type="SAM" id="Phobius"/>
    </source>
</evidence>
<dbReference type="KEGG" id="snw:BBN63_11900"/>
<keyword evidence="5" id="KW-1185">Reference proteome</keyword>
<dbReference type="AlphaFoldDB" id="A0A1U9R3C0"/>
<proteinExistence type="predicted"/>
<keyword evidence="2" id="KW-0812">Transmembrane</keyword>
<feature type="domain" description="Low molecular weight protein antigen 6 PH" evidence="3">
    <location>
        <begin position="69"/>
        <end position="126"/>
    </location>
</feature>
<feature type="region of interest" description="Disordered" evidence="1">
    <location>
        <begin position="129"/>
        <end position="156"/>
    </location>
</feature>
<dbReference type="OrthoDB" id="4337405at2"/>
<accession>A0A1U9R3C0</accession>
<dbReference type="EMBL" id="CP018047">
    <property type="protein sequence ID" value="AQU70839.1"/>
    <property type="molecule type" value="Genomic_DNA"/>
</dbReference>
<evidence type="ECO:0000313" key="4">
    <source>
        <dbReference type="EMBL" id="AQU70839.1"/>
    </source>
</evidence>
<dbReference type="RefSeq" id="WP_078079509.1">
    <property type="nucleotide sequence ID" value="NZ_CP018047.1"/>
</dbReference>
<keyword evidence="2" id="KW-1133">Transmembrane helix</keyword>
<feature type="transmembrane region" description="Helical" evidence="2">
    <location>
        <begin position="50"/>
        <end position="72"/>
    </location>
</feature>
<keyword evidence="2" id="KW-0472">Membrane</keyword>
<evidence type="ECO:0000256" key="1">
    <source>
        <dbReference type="SAM" id="MobiDB-lite"/>
    </source>
</evidence>
<gene>
    <name evidence="4" type="ORF">BBN63_11900</name>
</gene>
<name>A0A1U9R3C0_STRNV</name>
<feature type="transmembrane region" description="Helical" evidence="2">
    <location>
        <begin position="189"/>
        <end position="209"/>
    </location>
</feature>